<evidence type="ECO:0000313" key="4">
    <source>
        <dbReference type="Proteomes" id="UP000028725"/>
    </source>
</evidence>
<feature type="domain" description="DUF6310" evidence="2">
    <location>
        <begin position="4"/>
        <end position="127"/>
    </location>
</feature>
<gene>
    <name evidence="3" type="ORF">DB31_0785</name>
</gene>
<evidence type="ECO:0000313" key="3">
    <source>
        <dbReference type="EMBL" id="KFE72522.1"/>
    </source>
</evidence>
<dbReference type="InterPro" id="IPR046277">
    <property type="entry name" value="DUF6310"/>
</dbReference>
<feature type="compositionally biased region" description="Basic and acidic residues" evidence="1">
    <location>
        <begin position="1"/>
        <end position="12"/>
    </location>
</feature>
<dbReference type="EMBL" id="JMCB01000001">
    <property type="protein sequence ID" value="KFE72522.1"/>
    <property type="molecule type" value="Genomic_DNA"/>
</dbReference>
<reference evidence="3 4" key="1">
    <citation type="submission" date="2014-04" db="EMBL/GenBank/DDBJ databases">
        <title>Genome assembly of Hyalangium minutum DSM 14724.</title>
        <authorList>
            <person name="Sharma G."/>
            <person name="Subramanian S."/>
        </authorList>
    </citation>
    <scope>NUCLEOTIDE SEQUENCE [LARGE SCALE GENOMIC DNA]</scope>
    <source>
        <strain evidence="3 4">DSM 14724</strain>
    </source>
</reference>
<organism evidence="3 4">
    <name type="scientific">Hyalangium minutum</name>
    <dbReference type="NCBI Taxonomy" id="394096"/>
    <lineage>
        <taxon>Bacteria</taxon>
        <taxon>Pseudomonadati</taxon>
        <taxon>Myxococcota</taxon>
        <taxon>Myxococcia</taxon>
        <taxon>Myxococcales</taxon>
        <taxon>Cystobacterineae</taxon>
        <taxon>Archangiaceae</taxon>
        <taxon>Hyalangium</taxon>
    </lineage>
</organism>
<keyword evidence="4" id="KW-1185">Reference proteome</keyword>
<dbReference type="Proteomes" id="UP000028725">
    <property type="component" value="Unassembled WGS sequence"/>
</dbReference>
<sequence length="128" mass="14453">MEPHDRRPECTPRRVPPKGGHPFHNKCADAIPGNAFRGANALVNGKAFDALQPATRRLWEVKTTAIETYNPFVQQMELAQQVEEGLRERELAAACGYDFAIGVRTEVHKKMLEEAEPRLTVVLMPWCK</sequence>
<proteinExistence type="predicted"/>
<dbReference type="Pfam" id="PF19829">
    <property type="entry name" value="DUF6310"/>
    <property type="match status" value="1"/>
</dbReference>
<dbReference type="AlphaFoldDB" id="A0A085WXV9"/>
<name>A0A085WXV9_9BACT</name>
<feature type="region of interest" description="Disordered" evidence="1">
    <location>
        <begin position="1"/>
        <end position="26"/>
    </location>
</feature>
<comment type="caution">
    <text evidence="3">The sequence shown here is derived from an EMBL/GenBank/DDBJ whole genome shotgun (WGS) entry which is preliminary data.</text>
</comment>
<evidence type="ECO:0000256" key="1">
    <source>
        <dbReference type="SAM" id="MobiDB-lite"/>
    </source>
</evidence>
<accession>A0A085WXV9</accession>
<protein>
    <recommendedName>
        <fullName evidence="2">DUF6310 domain-containing protein</fullName>
    </recommendedName>
</protein>
<evidence type="ECO:0000259" key="2">
    <source>
        <dbReference type="Pfam" id="PF19829"/>
    </source>
</evidence>